<evidence type="ECO:0000313" key="2">
    <source>
        <dbReference type="EMBL" id="KAJ6969485.1"/>
    </source>
</evidence>
<organism evidence="2 3">
    <name type="scientific">Populus alba x Populus x berolinensis</name>
    <dbReference type="NCBI Taxonomy" id="444605"/>
    <lineage>
        <taxon>Eukaryota</taxon>
        <taxon>Viridiplantae</taxon>
        <taxon>Streptophyta</taxon>
        <taxon>Embryophyta</taxon>
        <taxon>Tracheophyta</taxon>
        <taxon>Spermatophyta</taxon>
        <taxon>Magnoliopsida</taxon>
        <taxon>eudicotyledons</taxon>
        <taxon>Gunneridae</taxon>
        <taxon>Pentapetalae</taxon>
        <taxon>rosids</taxon>
        <taxon>fabids</taxon>
        <taxon>Malpighiales</taxon>
        <taxon>Salicaceae</taxon>
        <taxon>Saliceae</taxon>
        <taxon>Populus</taxon>
    </lineage>
</organism>
<accession>A0AAD6PWR0</accession>
<reference evidence="2" key="1">
    <citation type="journal article" date="2023" name="Mol. Ecol. Resour.">
        <title>Chromosome-level genome assembly of a triploid poplar Populus alba 'Berolinensis'.</title>
        <authorList>
            <person name="Chen S."/>
            <person name="Yu Y."/>
            <person name="Wang X."/>
            <person name="Wang S."/>
            <person name="Zhang T."/>
            <person name="Zhou Y."/>
            <person name="He R."/>
            <person name="Meng N."/>
            <person name="Wang Y."/>
            <person name="Liu W."/>
            <person name="Liu Z."/>
            <person name="Liu J."/>
            <person name="Guo Q."/>
            <person name="Huang H."/>
            <person name="Sederoff R.R."/>
            <person name="Wang G."/>
            <person name="Qu G."/>
            <person name="Chen S."/>
        </authorList>
    </citation>
    <scope>NUCLEOTIDE SEQUENCE</scope>
    <source>
        <strain evidence="2">SC-2020</strain>
    </source>
</reference>
<evidence type="ECO:0000256" key="1">
    <source>
        <dbReference type="SAM" id="MobiDB-lite"/>
    </source>
</evidence>
<keyword evidence="3" id="KW-1185">Reference proteome</keyword>
<protein>
    <submittedName>
        <fullName evidence="2">Uncharacterized protein</fullName>
    </submittedName>
</protein>
<dbReference type="AlphaFoldDB" id="A0AAD6PWR0"/>
<proteinExistence type="predicted"/>
<name>A0AAD6PWR0_9ROSI</name>
<feature type="compositionally biased region" description="Polar residues" evidence="1">
    <location>
        <begin position="31"/>
        <end position="40"/>
    </location>
</feature>
<feature type="region of interest" description="Disordered" evidence="1">
    <location>
        <begin position="1"/>
        <end position="56"/>
    </location>
</feature>
<dbReference type="Proteomes" id="UP001164929">
    <property type="component" value="Chromosome 15"/>
</dbReference>
<comment type="caution">
    <text evidence="2">The sequence shown here is derived from an EMBL/GenBank/DDBJ whole genome shotgun (WGS) entry which is preliminary data.</text>
</comment>
<sequence>MCHFTATAYDPSGGDTIDSPSSDEDNHPVAPTTTDSSLNKISKAKGEQRKRKEKGMGMVGKILRMAHLQSILKNVIGVSKSDILLGFTSEGIRWLACRLPHTCVLCYAHSGVTNFGVDI</sequence>
<evidence type="ECO:0000313" key="3">
    <source>
        <dbReference type="Proteomes" id="UP001164929"/>
    </source>
</evidence>
<gene>
    <name evidence="2" type="ORF">NC653_034114</name>
</gene>
<dbReference type="EMBL" id="JAQIZT010000015">
    <property type="protein sequence ID" value="KAJ6969485.1"/>
    <property type="molecule type" value="Genomic_DNA"/>
</dbReference>